<dbReference type="SMART" id="SM01017">
    <property type="entry name" value="Arrestin_C"/>
    <property type="match status" value="1"/>
</dbReference>
<organism evidence="3 4">
    <name type="scientific">Mucor saturninus</name>
    <dbReference type="NCBI Taxonomy" id="64648"/>
    <lineage>
        <taxon>Eukaryota</taxon>
        <taxon>Fungi</taxon>
        <taxon>Fungi incertae sedis</taxon>
        <taxon>Mucoromycota</taxon>
        <taxon>Mucoromycotina</taxon>
        <taxon>Mucoromycetes</taxon>
        <taxon>Mucorales</taxon>
        <taxon>Mucorineae</taxon>
        <taxon>Mucoraceae</taxon>
        <taxon>Mucor</taxon>
    </lineage>
</organism>
<evidence type="ECO:0000259" key="2">
    <source>
        <dbReference type="SMART" id="SM01017"/>
    </source>
</evidence>
<name>A0A8H7UUR6_9FUNG</name>
<protein>
    <recommendedName>
        <fullName evidence="2">Arrestin C-terminal-like domain-containing protein</fullName>
    </recommendedName>
</protein>
<dbReference type="PANTHER" id="PTHR11188">
    <property type="entry name" value="ARRESTIN DOMAIN CONTAINING PROTEIN"/>
    <property type="match status" value="1"/>
</dbReference>
<proteinExistence type="predicted"/>
<dbReference type="EMBL" id="JAEPRD010000390">
    <property type="protein sequence ID" value="KAG2191544.1"/>
    <property type="molecule type" value="Genomic_DNA"/>
</dbReference>
<evidence type="ECO:0000256" key="1">
    <source>
        <dbReference type="SAM" id="MobiDB-lite"/>
    </source>
</evidence>
<dbReference type="InterPro" id="IPR011022">
    <property type="entry name" value="Arrestin_C-like"/>
</dbReference>
<feature type="region of interest" description="Disordered" evidence="1">
    <location>
        <begin position="439"/>
        <end position="464"/>
    </location>
</feature>
<dbReference type="GO" id="GO:0005886">
    <property type="term" value="C:plasma membrane"/>
    <property type="evidence" value="ECO:0007669"/>
    <property type="project" value="TreeGrafter"/>
</dbReference>
<accession>A0A8H7UUR6</accession>
<dbReference type="GO" id="GO:0070086">
    <property type="term" value="P:ubiquitin-dependent endocytosis"/>
    <property type="evidence" value="ECO:0007669"/>
    <property type="project" value="TreeGrafter"/>
</dbReference>
<feature type="region of interest" description="Disordered" evidence="1">
    <location>
        <begin position="527"/>
        <end position="689"/>
    </location>
</feature>
<dbReference type="Gene3D" id="2.60.40.640">
    <property type="match status" value="2"/>
</dbReference>
<dbReference type="InterPro" id="IPR014752">
    <property type="entry name" value="Arrestin-like_C"/>
</dbReference>
<dbReference type="Proteomes" id="UP000603453">
    <property type="component" value="Unassembled WGS sequence"/>
</dbReference>
<dbReference type="PANTHER" id="PTHR11188:SF161">
    <property type="entry name" value="PH-RESPONSE REGULATOR PROTEIN PALF_RIM8"/>
    <property type="match status" value="1"/>
</dbReference>
<dbReference type="InterPro" id="IPR014756">
    <property type="entry name" value="Ig_E-set"/>
</dbReference>
<dbReference type="GO" id="GO:0031625">
    <property type="term" value="F:ubiquitin protein ligase binding"/>
    <property type="evidence" value="ECO:0007669"/>
    <property type="project" value="TreeGrafter"/>
</dbReference>
<sequence length="689" mass="75154">MADLFKAKEREFYIELNQEKYFFPGDTISGDVVLNLTKGTKINNIKVTLDGTVDLGGRSISLFSKFTIIAQSPDGDKAHHLDAYTHRFPFKITIPTSEKYNVPSTLEISKLVEVSYRITATLIKPFVFGRYSAQAIAPITVLENINVESEDYHGDIFVEKELCLFGTEDPVKVSTNIGKRAAVKGDVIPIYVTVKHIGVMVRDKAISVQLLRSVYYGKNNSELYGPKPLKEVTANIEISGPVSFSKTFALKLTIPKNTCPTVDKSGQAFKIEYTLRVSVNLNEENPYRQEIPQDIVLFNVPFTIGTYPKLSFNIDDDDESDEDEYIPPISDSASNHSSELNEVTKTMQDMDLSEVSSPILQQDAITPLPPLSPSSKPTYVAPLIKSPPRPISVNQGIYKPNAPSPIAVEKHEHDNQPTEKDLATKPLPLIAESPICNEEEEGRTTVTPPPEDATATGVTPPSPFIIKPAGISPSDIFNDYNPGLSPTSPVQGHDSLNSMPASAAAPGLGRNKSFHLIVRNNHQEISTVSPETTHYGGSLPNNTGFIPRPTSSNGHYTTSPPQPSPSTSNHTHGGFAAAQMPFGYPPQPTPSMSNHTQHGFPPQPTPSVSTGYNGYPSRPPPQQNYPYPHGGGGGYPYTQPGFGGGMPEPQMNYPFGGPIHTMPMPQFGGMPSQPSGYPRPPSSYPYHRN</sequence>
<feature type="region of interest" description="Disordered" evidence="1">
    <location>
        <begin position="317"/>
        <end position="337"/>
    </location>
</feature>
<feature type="compositionally biased region" description="Gly residues" evidence="1">
    <location>
        <begin position="629"/>
        <end position="646"/>
    </location>
</feature>
<comment type="caution">
    <text evidence="3">The sequence shown here is derived from an EMBL/GenBank/DDBJ whole genome shotgun (WGS) entry which is preliminary data.</text>
</comment>
<feature type="compositionally biased region" description="Polar residues" evidence="1">
    <location>
        <begin position="539"/>
        <end position="556"/>
    </location>
</feature>
<dbReference type="GO" id="GO:0005829">
    <property type="term" value="C:cytosol"/>
    <property type="evidence" value="ECO:0007669"/>
    <property type="project" value="TreeGrafter"/>
</dbReference>
<dbReference type="SUPFAM" id="SSF81296">
    <property type="entry name" value="E set domains"/>
    <property type="match status" value="2"/>
</dbReference>
<evidence type="ECO:0000313" key="3">
    <source>
        <dbReference type="EMBL" id="KAG2191544.1"/>
    </source>
</evidence>
<dbReference type="AlphaFoldDB" id="A0A8H7UUR6"/>
<gene>
    <name evidence="3" type="ORF">INT47_004667</name>
</gene>
<dbReference type="GO" id="GO:0030674">
    <property type="term" value="F:protein-macromolecule adaptor activity"/>
    <property type="evidence" value="ECO:0007669"/>
    <property type="project" value="TreeGrafter"/>
</dbReference>
<feature type="domain" description="Arrestin C-terminal-like" evidence="2">
    <location>
        <begin position="167"/>
        <end position="309"/>
    </location>
</feature>
<reference evidence="3" key="1">
    <citation type="submission" date="2020-12" db="EMBL/GenBank/DDBJ databases">
        <title>Metabolic potential, ecology and presence of endohyphal bacteria is reflected in genomic diversity of Mucoromycotina.</title>
        <authorList>
            <person name="Muszewska A."/>
            <person name="Okrasinska A."/>
            <person name="Steczkiewicz K."/>
            <person name="Drgas O."/>
            <person name="Orlowska M."/>
            <person name="Perlinska-Lenart U."/>
            <person name="Aleksandrzak-Piekarczyk T."/>
            <person name="Szatraj K."/>
            <person name="Zielenkiewicz U."/>
            <person name="Pilsyk S."/>
            <person name="Malc E."/>
            <person name="Mieczkowski P."/>
            <person name="Kruszewska J.S."/>
            <person name="Biernat P."/>
            <person name="Pawlowska J."/>
        </authorList>
    </citation>
    <scope>NUCLEOTIDE SEQUENCE</scope>
    <source>
        <strain evidence="3">WA0000017839</strain>
    </source>
</reference>
<dbReference type="Pfam" id="PF02752">
    <property type="entry name" value="Arrestin_C"/>
    <property type="match status" value="2"/>
</dbReference>
<keyword evidence="4" id="KW-1185">Reference proteome</keyword>
<evidence type="ECO:0000313" key="4">
    <source>
        <dbReference type="Proteomes" id="UP000603453"/>
    </source>
</evidence>
<dbReference type="OrthoDB" id="7785529at2759"/>
<dbReference type="InterPro" id="IPR050357">
    <property type="entry name" value="Arrestin_domain-protein"/>
</dbReference>